<sequence length="665" mass="74149">MKPYNKSNGLTTSAQVTASLEPAPISKLNLSESDLVEIYHSAPKILSHKALTVSVTEDTLSSEESIVIEAAKNGNYWLIATEDDIYWLFPQANVKINPYIDESVKLLFNCNGYQTDAPSQFTLNMPAKLAIMPRGEEWQLVEKGILDFSGNSSLGEIEAEEGEYQEIQDQLTHTTLQKHTRLENQSALVLAKRGEALTKIEGKLPIELEQKFVEIQAQLDRSNLEREQLKHQLEEVYQKRYLLQSKISELQTLLPEVQTDPDETAKQTPPVIDTTIIEELILRSRLQPPPIELCLVIVLLRNPIPVKPQKKPASPKKSSPKITIGIIVAILSLTSVGLYAASPYINNLCPNIGNCDSYKQTLNQAQAAYDAAVAIKGTTLPELDSKRRLIENAIALINNIPKTARIQDKATQLILTCKKELETDARILKGEGEIIALQASQYQNTAIQPANIGKLTSTIEDLQRSQELWKQATIKLNGISPKIDIYPTIQASVTNYQKQIAQVEENLAKKREARRLLDEAAKSASQGESLTKTAQTIPQLKEAKSQWEETLASINKLPLDAIDTAQIEALKKNYNGQLKLVTNEITAQLLLEEATSLAAQANALTNKAQNIRELRRAQGRWQLALSKLNQIALDTPTFKRIGSLKQEYGQQVRILDNRIRSVTPR</sequence>
<gene>
    <name evidence="2" type="ORF">NJ959_10370</name>
</gene>
<dbReference type="EMBL" id="JAMZMM010000079">
    <property type="protein sequence ID" value="MCP2728868.1"/>
    <property type="molecule type" value="Genomic_DNA"/>
</dbReference>
<keyword evidence="3" id="KW-1185">Reference proteome</keyword>
<dbReference type="AlphaFoldDB" id="A0AAE3GS76"/>
<evidence type="ECO:0000313" key="2">
    <source>
        <dbReference type="EMBL" id="MCP2728868.1"/>
    </source>
</evidence>
<name>A0AAE3GS76_9CYAN</name>
<evidence type="ECO:0000256" key="1">
    <source>
        <dbReference type="SAM" id="Coils"/>
    </source>
</evidence>
<keyword evidence="1" id="KW-0175">Coiled coil</keyword>
<dbReference type="Proteomes" id="UP001204953">
    <property type="component" value="Unassembled WGS sequence"/>
</dbReference>
<proteinExistence type="predicted"/>
<protein>
    <submittedName>
        <fullName evidence="2">Uncharacterized protein</fullName>
    </submittedName>
</protein>
<organism evidence="2 3">
    <name type="scientific">Limnofasciculus baicalensis BBK-W-15</name>
    <dbReference type="NCBI Taxonomy" id="2699891"/>
    <lineage>
        <taxon>Bacteria</taxon>
        <taxon>Bacillati</taxon>
        <taxon>Cyanobacteriota</taxon>
        <taxon>Cyanophyceae</taxon>
        <taxon>Coleofasciculales</taxon>
        <taxon>Coleofasciculaceae</taxon>
        <taxon>Limnofasciculus</taxon>
        <taxon>Limnofasciculus baicalensis</taxon>
    </lineage>
</organism>
<feature type="coiled-coil region" evidence="1">
    <location>
        <begin position="212"/>
        <end position="239"/>
    </location>
</feature>
<reference evidence="2" key="1">
    <citation type="submission" date="2022-06" db="EMBL/GenBank/DDBJ databases">
        <title>New cyanobacteria of genus Symplocastrum in benthos of Lake Baikal.</title>
        <authorList>
            <person name="Sorokovikova E."/>
            <person name="Tikhonova I."/>
            <person name="Krasnopeev A."/>
            <person name="Evseev P."/>
            <person name="Gladkikh A."/>
            <person name="Belykh O."/>
        </authorList>
    </citation>
    <scope>NUCLEOTIDE SEQUENCE</scope>
    <source>
        <strain evidence="2">BBK-W-15</strain>
    </source>
</reference>
<evidence type="ECO:0000313" key="3">
    <source>
        <dbReference type="Proteomes" id="UP001204953"/>
    </source>
</evidence>
<feature type="coiled-coil region" evidence="1">
    <location>
        <begin position="493"/>
        <end position="520"/>
    </location>
</feature>
<dbReference type="RefSeq" id="WP_254011659.1">
    <property type="nucleotide sequence ID" value="NZ_JAMZMM010000079.1"/>
</dbReference>
<accession>A0AAE3GS76</accession>
<comment type="caution">
    <text evidence="2">The sequence shown here is derived from an EMBL/GenBank/DDBJ whole genome shotgun (WGS) entry which is preliminary data.</text>
</comment>